<keyword evidence="3" id="KW-1185">Reference proteome</keyword>
<gene>
    <name evidence="2" type="ORF">PHATR_44048</name>
</gene>
<dbReference type="InterPro" id="IPR029033">
    <property type="entry name" value="His_PPase_superfam"/>
</dbReference>
<evidence type="ECO:0000313" key="3">
    <source>
        <dbReference type="Proteomes" id="UP000000759"/>
    </source>
</evidence>
<dbReference type="InterPro" id="IPR050275">
    <property type="entry name" value="PGM_Phosphatase"/>
</dbReference>
<dbReference type="InterPro" id="IPR013078">
    <property type="entry name" value="His_Pase_superF_clade-1"/>
</dbReference>
<feature type="compositionally biased region" description="Pro residues" evidence="1">
    <location>
        <begin position="1"/>
        <end position="11"/>
    </location>
</feature>
<dbReference type="GeneID" id="7204003"/>
<dbReference type="KEGG" id="pti:PHATR_44048"/>
<dbReference type="Pfam" id="PF00300">
    <property type="entry name" value="His_Phos_1"/>
    <property type="match status" value="1"/>
</dbReference>
<name>B5Y569_PHATC</name>
<dbReference type="Proteomes" id="UP000000759">
    <property type="component" value="Chromosome 3"/>
</dbReference>
<dbReference type="SMART" id="SM00855">
    <property type="entry name" value="PGAM"/>
    <property type="match status" value="1"/>
</dbReference>
<dbReference type="PROSITE" id="PS00175">
    <property type="entry name" value="PG_MUTASE"/>
    <property type="match status" value="1"/>
</dbReference>
<dbReference type="RefSeq" id="XP_002186132.1">
    <property type="nucleotide sequence ID" value="XM_002186096.1"/>
</dbReference>
<dbReference type="PaxDb" id="2850-Phatr44048"/>
<sequence>MAPSLPEPVPDSPSDGDPTLRTFTLYLIRHGEASHNVEEKLAQKQALEECIAQGHSPDDPVTKEKMEQARQAILENPDFFDARLSDLGKEEAEAARALIETWGDLPVPQEVFVSPLQRTLQTASRVFPDHPNIHVREELRERLTGRPADNRFSSTELSRRDSFKKFSFKHLRLNSIVNDLAGIFGGTSSTDLQELDRIEEKDEDLSGTARSSVVSFESNSSLHHNVTNTRSLHRLGSSCNADEVVEDEAKLRERTFKVFKLLLESEHDSIALVTHKGYLRTLERGHLHQPNARQFQNCEVRVYQATIHVERKEVERIVRLK</sequence>
<dbReference type="PANTHER" id="PTHR48100:SF44">
    <property type="entry name" value="PHOSPHATASE C1620.13-RELATED"/>
    <property type="match status" value="1"/>
</dbReference>
<dbReference type="OMA" id="NIDICGT"/>
<dbReference type="PANTHER" id="PTHR48100">
    <property type="entry name" value="BROAD-SPECIFICITY PHOSPHATASE YOR283W-RELATED"/>
    <property type="match status" value="1"/>
</dbReference>
<dbReference type="CDD" id="cd07067">
    <property type="entry name" value="HP_PGM_like"/>
    <property type="match status" value="1"/>
</dbReference>
<proteinExistence type="predicted"/>
<feature type="region of interest" description="Disordered" evidence="1">
    <location>
        <begin position="1"/>
        <end position="20"/>
    </location>
</feature>
<dbReference type="HOGENOM" id="CLU_746861_0_0_1"/>
<evidence type="ECO:0000313" key="2">
    <source>
        <dbReference type="EMBL" id="ACI65602.1"/>
    </source>
</evidence>
<reference evidence="2 3" key="1">
    <citation type="journal article" date="2008" name="Nature">
        <title>The Phaeodactylum genome reveals the evolutionary history of diatom genomes.</title>
        <authorList>
            <person name="Bowler C."/>
            <person name="Allen A.E."/>
            <person name="Badger J.H."/>
            <person name="Grimwood J."/>
            <person name="Jabbari K."/>
            <person name="Kuo A."/>
            <person name="Maheswari U."/>
            <person name="Martens C."/>
            <person name="Maumus F."/>
            <person name="Otillar R.P."/>
            <person name="Rayko E."/>
            <person name="Salamov A."/>
            <person name="Vandepoele K."/>
            <person name="Beszteri B."/>
            <person name="Gruber A."/>
            <person name="Heijde M."/>
            <person name="Katinka M."/>
            <person name="Mock T."/>
            <person name="Valentin K."/>
            <person name="Verret F."/>
            <person name="Berges J.A."/>
            <person name="Brownlee C."/>
            <person name="Cadoret J.P."/>
            <person name="Chiovitti A."/>
            <person name="Choi C.J."/>
            <person name="Coesel S."/>
            <person name="De Martino A."/>
            <person name="Detter J.C."/>
            <person name="Durkin C."/>
            <person name="Falciatore A."/>
            <person name="Fournet J."/>
            <person name="Haruta M."/>
            <person name="Huysman M.J."/>
            <person name="Jenkins B.D."/>
            <person name="Jiroutova K."/>
            <person name="Jorgensen R.E."/>
            <person name="Joubert Y."/>
            <person name="Kaplan A."/>
            <person name="Kroger N."/>
            <person name="Kroth P.G."/>
            <person name="La Roche J."/>
            <person name="Lindquist E."/>
            <person name="Lommer M."/>
            <person name="Martin-Jezequel V."/>
            <person name="Lopez P.J."/>
            <person name="Lucas S."/>
            <person name="Mangogna M."/>
            <person name="McGinnis K."/>
            <person name="Medlin L.K."/>
            <person name="Montsant A."/>
            <person name="Oudot-Le Secq M.P."/>
            <person name="Napoli C."/>
            <person name="Obornik M."/>
            <person name="Parker M.S."/>
            <person name="Petit J.L."/>
            <person name="Porcel B.M."/>
            <person name="Poulsen N."/>
            <person name="Robison M."/>
            <person name="Rychlewski L."/>
            <person name="Rynearson T.A."/>
            <person name="Schmutz J."/>
            <person name="Shapiro H."/>
            <person name="Siaut M."/>
            <person name="Stanley M."/>
            <person name="Sussman M.R."/>
            <person name="Taylor A.R."/>
            <person name="Vardi A."/>
            <person name="von Dassow P."/>
            <person name="Vyverman W."/>
            <person name="Willis A."/>
            <person name="Wyrwicz L.S."/>
            <person name="Rokhsar D.S."/>
            <person name="Weissenbach J."/>
            <person name="Armbrust E.V."/>
            <person name="Green B.R."/>
            <person name="Van de Peer Y."/>
            <person name="Grigoriev I.V."/>
        </authorList>
    </citation>
    <scope>NUCLEOTIDE SEQUENCE [LARGE SCALE GENOMIC DNA]</scope>
    <source>
        <strain evidence="2 3">CCAP 1055/1</strain>
    </source>
</reference>
<dbReference type="SUPFAM" id="SSF53254">
    <property type="entry name" value="Phosphoglycerate mutase-like"/>
    <property type="match status" value="1"/>
</dbReference>
<dbReference type="eggNOG" id="ENOG502S6JX">
    <property type="taxonomic scope" value="Eukaryota"/>
</dbReference>
<dbReference type="InterPro" id="IPR001345">
    <property type="entry name" value="PG/BPGM_mutase_AS"/>
</dbReference>
<accession>B5Y569</accession>
<dbReference type="GO" id="GO:0016791">
    <property type="term" value="F:phosphatase activity"/>
    <property type="evidence" value="ECO:0007669"/>
    <property type="project" value="TreeGrafter"/>
</dbReference>
<dbReference type="OrthoDB" id="496981at2759"/>
<evidence type="ECO:0000256" key="1">
    <source>
        <dbReference type="SAM" id="MobiDB-lite"/>
    </source>
</evidence>
<reference evidence="3" key="2">
    <citation type="submission" date="2008-08" db="EMBL/GenBank/DDBJ databases">
        <authorList>
            <consortium name="Diatom Consortium"/>
            <person name="Grigoriev I."/>
            <person name="Grimwood J."/>
            <person name="Kuo A."/>
            <person name="Otillar R.P."/>
            <person name="Salamov A."/>
            <person name="Detter J.C."/>
            <person name="Lindquist E."/>
            <person name="Shapiro H."/>
            <person name="Lucas S."/>
            <person name="Glavina del Rio T."/>
            <person name="Pitluck S."/>
            <person name="Rokhsar D."/>
            <person name="Bowler C."/>
        </authorList>
    </citation>
    <scope>GENOME REANNOTATION</scope>
    <source>
        <strain evidence="3">CCAP 1055/1</strain>
    </source>
</reference>
<dbReference type="Gene3D" id="3.40.50.1240">
    <property type="entry name" value="Phosphoglycerate mutase-like"/>
    <property type="match status" value="1"/>
</dbReference>
<dbReference type="InParanoid" id="B5Y569"/>
<dbReference type="GO" id="GO:0005829">
    <property type="term" value="C:cytosol"/>
    <property type="evidence" value="ECO:0007669"/>
    <property type="project" value="TreeGrafter"/>
</dbReference>
<organism evidence="2 3">
    <name type="scientific">Phaeodactylum tricornutum (strain CCAP 1055/1)</name>
    <dbReference type="NCBI Taxonomy" id="556484"/>
    <lineage>
        <taxon>Eukaryota</taxon>
        <taxon>Sar</taxon>
        <taxon>Stramenopiles</taxon>
        <taxon>Ochrophyta</taxon>
        <taxon>Bacillariophyta</taxon>
        <taxon>Bacillariophyceae</taxon>
        <taxon>Bacillariophycidae</taxon>
        <taxon>Naviculales</taxon>
        <taxon>Phaeodactylaceae</taxon>
        <taxon>Phaeodactylum</taxon>
    </lineage>
</organism>
<dbReference type="EMBL" id="CP001142">
    <property type="protein sequence ID" value="ACI65602.1"/>
    <property type="molecule type" value="Genomic_DNA"/>
</dbReference>
<protein>
    <submittedName>
        <fullName evidence="2">Uncharacterized protein</fullName>
    </submittedName>
</protein>
<dbReference type="AlphaFoldDB" id="B5Y569"/>